<evidence type="ECO:0000313" key="3">
    <source>
        <dbReference type="EMBL" id="MBB6037245.1"/>
    </source>
</evidence>
<dbReference type="AlphaFoldDB" id="A0A841FMK6"/>
<feature type="chain" id="PRO_5038657711" description="LppX_LprAFG lipoprotein" evidence="2">
    <location>
        <begin position="23"/>
        <end position="253"/>
    </location>
</feature>
<dbReference type="EMBL" id="JACHGT010000011">
    <property type="protein sequence ID" value="MBB6037245.1"/>
    <property type="molecule type" value="Genomic_DNA"/>
</dbReference>
<name>A0A841FMK6_9ACTN</name>
<proteinExistence type="predicted"/>
<dbReference type="PROSITE" id="PS51257">
    <property type="entry name" value="PROKAR_LIPOPROTEIN"/>
    <property type="match status" value="1"/>
</dbReference>
<dbReference type="Proteomes" id="UP000548476">
    <property type="component" value="Unassembled WGS sequence"/>
</dbReference>
<keyword evidence="4" id="KW-1185">Reference proteome</keyword>
<gene>
    <name evidence="3" type="ORF">HNR73_005118</name>
</gene>
<evidence type="ECO:0008006" key="5">
    <source>
        <dbReference type="Google" id="ProtNLM"/>
    </source>
</evidence>
<evidence type="ECO:0000256" key="2">
    <source>
        <dbReference type="SAM" id="SignalP"/>
    </source>
</evidence>
<dbReference type="RefSeq" id="WP_184790053.1">
    <property type="nucleotide sequence ID" value="NZ_BONT01000108.1"/>
</dbReference>
<evidence type="ECO:0000256" key="1">
    <source>
        <dbReference type="SAM" id="MobiDB-lite"/>
    </source>
</evidence>
<accession>A0A841FMK6</accession>
<reference evidence="3 4" key="1">
    <citation type="submission" date="2020-08" db="EMBL/GenBank/DDBJ databases">
        <title>Genomic Encyclopedia of Type Strains, Phase IV (KMG-IV): sequencing the most valuable type-strain genomes for metagenomic binning, comparative biology and taxonomic classification.</title>
        <authorList>
            <person name="Goeker M."/>
        </authorList>
    </citation>
    <scope>NUCLEOTIDE SEQUENCE [LARGE SCALE GENOMIC DNA]</scope>
    <source>
        <strain evidence="3 4">YIM 65646</strain>
    </source>
</reference>
<protein>
    <recommendedName>
        <fullName evidence="5">LppX_LprAFG lipoprotein</fullName>
    </recommendedName>
</protein>
<feature type="region of interest" description="Disordered" evidence="1">
    <location>
        <begin position="26"/>
        <end position="54"/>
    </location>
</feature>
<sequence>MRLRPHAAAVAALVLFGATATACSPKEADQDVAPPPSQSGSPSSDTPPAPVGDPREVVETAMAASMKASSYTMTVTTSKVEVTISIDYGSKTMSMLVDGTVDGDTVKGEVRVVDGKGYLNFTDPTGGVDTGGQWLAMAPEDVAEDDPFTVIKTIFDAGDLLGPDAQVTAESPGVYKITPAGKTFDLPEFFTELTDPGASEFQATELRLGVGADGLVSTMELTDAKGAKTLVSMSNYGIPVKVDKPADSEIMGG</sequence>
<feature type="signal peptide" evidence="2">
    <location>
        <begin position="1"/>
        <end position="22"/>
    </location>
</feature>
<organism evidence="3 4">
    <name type="scientific">Phytomonospora endophytica</name>
    <dbReference type="NCBI Taxonomy" id="714109"/>
    <lineage>
        <taxon>Bacteria</taxon>
        <taxon>Bacillati</taxon>
        <taxon>Actinomycetota</taxon>
        <taxon>Actinomycetes</taxon>
        <taxon>Micromonosporales</taxon>
        <taxon>Micromonosporaceae</taxon>
        <taxon>Phytomonospora</taxon>
    </lineage>
</organism>
<evidence type="ECO:0000313" key="4">
    <source>
        <dbReference type="Proteomes" id="UP000548476"/>
    </source>
</evidence>
<keyword evidence="2" id="KW-0732">Signal</keyword>
<comment type="caution">
    <text evidence="3">The sequence shown here is derived from an EMBL/GenBank/DDBJ whole genome shotgun (WGS) entry which is preliminary data.</text>
</comment>
<dbReference type="Gene3D" id="2.50.20.20">
    <property type="match status" value="1"/>
</dbReference>